<dbReference type="PROSITE" id="PS52004">
    <property type="entry name" value="KS3_2"/>
    <property type="match status" value="1"/>
</dbReference>
<dbReference type="Pfam" id="PF17951">
    <property type="entry name" value="FAS_meander"/>
    <property type="match status" value="1"/>
</dbReference>
<dbReference type="GO" id="GO:0004315">
    <property type="term" value="F:3-oxoacyl-[acyl-carrier-protein] synthase activity"/>
    <property type="evidence" value="ECO:0007669"/>
    <property type="project" value="UniProtKB-EC"/>
</dbReference>
<dbReference type="InterPro" id="IPR008278">
    <property type="entry name" value="4-PPantetheinyl_Trfase_dom"/>
</dbReference>
<accession>A0A1B7NCT8</accession>
<evidence type="ECO:0000313" key="22">
    <source>
        <dbReference type="Proteomes" id="UP000092154"/>
    </source>
</evidence>
<dbReference type="GO" id="GO:0004318">
    <property type="term" value="F:enoyl-[acyl-carrier-protein] reductase (NADH) activity"/>
    <property type="evidence" value="ECO:0007669"/>
    <property type="project" value="InterPro"/>
</dbReference>
<keyword evidence="7" id="KW-0378">Hydrolase</keyword>
<reference evidence="21 22" key="1">
    <citation type="submission" date="2016-06" db="EMBL/GenBank/DDBJ databases">
        <title>Comparative genomics of the ectomycorrhizal sister species Rhizopogon vinicolor and Rhizopogon vesiculosus (Basidiomycota: Boletales) reveals a divergence of the mating type B locus.</title>
        <authorList>
            <consortium name="DOE Joint Genome Institute"/>
            <person name="Mujic A.B."/>
            <person name="Kuo A."/>
            <person name="Tritt A."/>
            <person name="Lipzen A."/>
            <person name="Chen C."/>
            <person name="Johnson J."/>
            <person name="Sharma A."/>
            <person name="Barry K."/>
            <person name="Grigoriev I.V."/>
            <person name="Spatafora J.W."/>
        </authorList>
    </citation>
    <scope>NUCLEOTIDE SEQUENCE [LARGE SCALE GENOMIC DNA]</scope>
    <source>
        <strain evidence="21 22">AM-OR11-026</strain>
    </source>
</reference>
<dbReference type="Pfam" id="PF02801">
    <property type="entry name" value="Ketoacyl-synt_C"/>
    <property type="match status" value="1"/>
</dbReference>
<dbReference type="GO" id="GO:0000287">
    <property type="term" value="F:magnesium ion binding"/>
    <property type="evidence" value="ECO:0007669"/>
    <property type="project" value="InterPro"/>
</dbReference>
<feature type="domain" description="Ketosynthase family 3 (KS3)" evidence="20">
    <location>
        <begin position="3166"/>
        <end position="3697"/>
    </location>
</feature>
<keyword evidence="14" id="KW-0511">Multifunctional enzyme</keyword>
<dbReference type="SUPFAM" id="SSF52151">
    <property type="entry name" value="FabD/lysophospholipase-like"/>
    <property type="match status" value="2"/>
</dbReference>
<evidence type="ECO:0000256" key="9">
    <source>
        <dbReference type="ARBA" id="ARBA00022857"/>
    </source>
</evidence>
<evidence type="ECO:0000256" key="17">
    <source>
        <dbReference type="ARBA" id="ARBA00048508"/>
    </source>
</evidence>
<dbReference type="Pfam" id="PF17828">
    <property type="entry name" value="FAS_N"/>
    <property type="match status" value="1"/>
</dbReference>
<dbReference type="Gene3D" id="3.30.70.3330">
    <property type="match status" value="1"/>
</dbReference>
<dbReference type="GO" id="GO:0006633">
    <property type="term" value="P:fatty acid biosynthetic process"/>
    <property type="evidence" value="ECO:0007669"/>
    <property type="project" value="InterPro"/>
</dbReference>
<dbReference type="PRINTS" id="PR01483">
    <property type="entry name" value="FASYNTHASE"/>
</dbReference>
<evidence type="ECO:0000313" key="21">
    <source>
        <dbReference type="EMBL" id="OAX42692.1"/>
    </source>
</evidence>
<dbReference type="SMART" id="SM00827">
    <property type="entry name" value="PKS_AT"/>
    <property type="match status" value="1"/>
</dbReference>
<dbReference type="NCBIfam" id="TIGR00556">
    <property type="entry name" value="pantethn_trn"/>
    <property type="match status" value="1"/>
</dbReference>
<evidence type="ECO:0000256" key="13">
    <source>
        <dbReference type="ARBA" id="ARBA00023239"/>
    </source>
</evidence>
<gene>
    <name evidence="21" type="ORF">K503DRAFT_766487</name>
</gene>
<dbReference type="SUPFAM" id="SSF51735">
    <property type="entry name" value="NAD(P)-binding Rossmann-fold domains"/>
    <property type="match status" value="1"/>
</dbReference>
<feature type="region of interest" description="Disordered" evidence="19">
    <location>
        <begin position="2651"/>
        <end position="2670"/>
    </location>
</feature>
<dbReference type="GO" id="GO:0008897">
    <property type="term" value="F:holo-[acyl-carrier-protein] synthase activity"/>
    <property type="evidence" value="ECO:0007669"/>
    <property type="project" value="InterPro"/>
</dbReference>
<keyword evidence="3" id="KW-0444">Lipid biosynthesis</keyword>
<comment type="catalytic activity">
    <reaction evidence="16">
        <text>acetyl-CoA + n malonyl-CoA + 2n NADPH + 4n H(+) = a long-chain-acyl-CoA + n CoA + n CO2 + 2n NADP(+).</text>
        <dbReference type="EC" id="2.3.1.86"/>
    </reaction>
</comment>
<dbReference type="PANTHER" id="PTHR10982:SF21">
    <property type="entry name" value="FATTY ACID SYNTHASE SUBUNIT BETA"/>
    <property type="match status" value="1"/>
</dbReference>
<evidence type="ECO:0000256" key="12">
    <source>
        <dbReference type="ARBA" id="ARBA00023098"/>
    </source>
</evidence>
<evidence type="ECO:0000256" key="3">
    <source>
        <dbReference type="ARBA" id="ARBA00022516"/>
    </source>
</evidence>
<dbReference type="Gene3D" id="1.20.930.70">
    <property type="match status" value="1"/>
</dbReference>
<dbReference type="InterPro" id="IPR013565">
    <property type="entry name" value="Fas1/AflB-like_central"/>
</dbReference>
<comment type="subunit">
    <text evidence="15">[Alpha(6)beta(6)] hexamers of two multifunctional subunits (alpha and beta).</text>
</comment>
<dbReference type="InterPro" id="IPR041099">
    <property type="entry name" value="FAS1_N"/>
</dbReference>
<dbReference type="SUPFAM" id="SSF56214">
    <property type="entry name" value="4'-phosphopantetheinyl transferase"/>
    <property type="match status" value="1"/>
</dbReference>
<proteinExistence type="inferred from homology"/>
<sequence length="3920" mass="431503">MSVQNGDAVHENQFATRPLTISIANIRVSIPVSTHVDEWIAAEVLRDDFVHSQDQLDAADDVAQPESLSQAQVDLFARFLAFIAQRTSDAPNSTKARISLLTSVFKHFVSTYLTDTDLFSFVNSFDTEVRTRVLAAYFTARATLENHNFSDVPGTPPSALLTAAEDSEASVYALFGGQGTNEVYFEELQTLYDTYKPYVSPIITSITNEILLPLVASREACSFYNYGMNVASWLAGTSPRPPVAYLASVPVSLPLIGLTQLVQYLVVCRVSGFTPGELRDHIAGATGHSQGVVSAVAISASTSFESFDVNAKKALRWLFFCGMRGQEAFPVLALEPSIVQDCVEGGEGDPTPMLSITNLPLASLEPHVATTNKHLPANAQIAVSLFNGPRSFVVTGPPRSLCGLVTNLRKVRASPGLDQSKVPFSQRKPAFGMRFLVVNAPYHSAYLKGAAEKLCEEDLEGDELWTKEELGIPVFHTEDGSDMRESTTSITRSLCDQIFTSPIHWTVATDFPETATHVIDFGPGGLNGIGPLTARNLDGRGVRVITLGDKGRGEAELFDIEDVEYEEWWSKKYAPKLVKTSDGIVHLDTPFSRLLGKPPIMVAGMTPTTVKAGFVSAVLSAGYHIELAGGGHYNPAALRAKVAEIQAQIPAGVGITLNSLYINPRQFGFQFPLWQEMRREGLPVEGFCVAAGIPSTEKAAEIIDGLRNAGIRHVSFKPGSVDGIRQVVNIAKANPDFPIILQWTGGRAGGHHSYEDFHMPVLKTYSDMRSQENLILVGGSGFGGADDVWPYLTGDWSKDLYGQQLMPFDGFLFASRVMVAKEAHTSSSVKDLIVAAPGVDNKQWENTYVRPTGGILTVRSELGEPIHKVATRAVKLWKEFDDGVFKLPKEKRGAWLAERKAEIIAKLNADFAKPWFGWKKDGSVALDLGDMTYEEVTLRMVRLMYVSHQRRWIDLSLRNLTGDWLRRVEERFAGVNGGLKPSVLQSFTELDDPSKFVESFFEKYTTATTQLLAAEDRAYFLTISQRLGQKPAPFIPILDSNFEVWFKKDSLWAAEDIEAVFDQDPQRVCILQGPVAVKYATVKDEPIKDLLGNITSILVQKLLERSYDGDVSKVPTIDYLAPAPVELEIPESIAYEETAKNITYTVGDEIPDAKAWLETLSGSELSWIKALLTSQTIVQGSAYIDNPLRRALAPRRGQKVVIGMDNGSPTSLTIYGAGRSHGTHKPDFKAVEIKYTESSKLIDATFYEDRQDVSVPLALQLKYVPSAGALPIQEVAVGRNRRIKEFYWKLWFGDNEEMPEIDIHETFIGPEVTISAHDVEMFCGVVGNQSEAFKTARTEVVKAPMDFAIVTGWQAIMKAIFPASIDGDLLKLVHLSNGFRIVPGAKPLVAGDVCIADAHITSVRNTDAGKVVKVKGHVFRDGKPVIEVVSSFIYRGRFTDFEDTFETAEEPDYVVEIANDADVGVLQSKQWLDWEDESTPLKAGMTLVFRVRSQVTFKDKATYRDVTVTGDVFMRDQLKRLKKVGSVVFEQEGCHGNPVIAHLERHGTQEGRLTPLSNEGYTMSSKVSTTFTSPLTNEPYSKVSGDFNPIHINPYFADYASLPGTITHGMWSSAATRRYVENIVAEGNPDRVVAYDVSFVGMILPGDELKVNIQHMGMRDGNMVVNVATVNQRDEKVLEGTAEVAQATTVYVFTGQGSQEPGMGMDLYNNSSAARAVWDGADEHLLAVYGFSIVEIVKDNPKEKTIHFGGIKGQAIRQRYMDMTYDTMDKDGNVKTLPLFSDIDIRTPKYTFSHPNGLLFATQFAQIALVVTEKAAFEDMRAKGFVQKECAFAGHSLGEYSALASIADVLHISALVDVVFYRGITMQRAVERDAQNRSNYAMCAVNPSRISKTFTDAALREVVDTITTRTSTLLEIVNYNVEGQQYVCAGELVALQTMTNVLNYLKVQKIDIQKLTEQFTVEKVKEMLGDIVLECFERAKEQQRAEGYIKLERGFATIPLPGIDVPFHSRYLWAGVMPFRAYLSKKINPSLLNPDMLIGKYIPNLVAKPFDITREYVQLIYDQTSSPRLDKVLKKWDQDQWSSSEHRQKLAYTILVELLSYQFASPVRWIETQDLLFTQYHFERFIELGPSPTLTGMATRTLKAKYEAQDDAVSRKRIILCHAKNVREIYYQFEDELVALPEASPEPTPAPAAAAAVSAPAPASAPSAGPVASIEDVPIKASDILFSIIAQKLKKKIEEVPASKSIKDLVGGKSTLQNEILGDLQLEFSSAPEKGEELPLEELGSSLSVGHSGALGKYTSGLVSRMIGGKMPGGFNSSAIKTHLAKTWGIGSSRADAVLLLGTTMEPAKRLSSEAEGKTWLDTVVAIYAQRSGISLNSGGAGGAGGGSGGGATVSSEELLKFRAEQEQFAAQHIELYMRYLNKDSRAGEVAFDKEKATSAELQARLDAIAKEHGDTYIDGIQPVFDPLKARRFDSSWNWVRQDALLMYYDIIHGRLTTVDRDLTARCIALLNRADPELLTYMQYNIDHCDPSKGETYVLAKQFGQQLIDNTKEVIDHPPVYKDVTFPTAPHTEVTEKGDIVYSEVVRENVRKLEAYVEEMASGDTISTVNIQKVQDDVLKLWTVVKSQPGISQDQKNRIKALYEGVVRSLRKGPEQTRNRTRSRRSSSQFLRPQISAVTPVSADKVPLLHLKRKVGSHWEYSSNLTGVYLDILHEIATSGTTFKDKNALLTGVGKGSIGVEILKGLLSGGAHVVITTSRYNRATVEYYQSIYQSFGARGSALTVVPFNQGSKQDVEALVDYIYATLGLDLDYILPFAAVPENGREIDGIDDKSELAHRIMLVNLLRILGAVKNKKASRHFVTRLTQVILPLSPNHGLFGNDGLYSESKISLETLFNRWSSESWGEYLCLAGAVIGWTRGTGLMDATNMVAHEVESHGVRTFSAKEMAFNILGLMHPLLFSITQVEPIWADLNGGMDRLPDLADITSRIRMDLNKKSELRRAIARDNALDFKVINGAEGERVLQTVNVVPRANFKFDFPALEPTSSLEDLKKLRGIIDLEKVVVITGFAEVGPWGSSRTRWEMEARGEFTIEGCIEMAWLMGYIKHFDGRLQDGSLYVGWVDSKSSEPIDDKDVRGRYEKEILSHAGVRLIEPELFRGYDPKKKVFNQEIELIHDLEPIEVAQSEAEKFKYEHGDKCDIWTGEGDQWFVKFKKGARVFVPKAFTFSRLVAGQIPTGWDAGRYGIPPDIVAQTDRATLWALVCTAEALNMSGITDPYELYKYFHPSEVGTCVGSGMGGTESLAKMFKDRRDEKDVQNDILQETFINTTAGWINLLLMSSSGPVKIPVGACATALQSLEIASDTLLSGKAKVMIAGGFDDISEEGSYEFANMKATSNAETEFAMGREPTEMSRPATTTRSGFMESQGTGIHIIMTAKTALEIGAPIRGILAFTSTSTDKAGRSIPAPGRGALSVARELPSKYPPPSLSLDYRCRQIAFRRKQISEWLDHELAQLREERDAGAGDVDKEYFSSRIGDIEKEARRQEKEALATYGMLEGADARVAPMRRALAVWGLTADDIGVLSIHGTSTGANEKNETQIWQNIFETMSRTHGNAVPVIAQKSLLGHSKGGSAAWQMAGLLQTVITGIVPGNRNSDNIDARFEAHHFLMFPSRSIHTDGIRAGVMSSFGFGQVGGTAVVVHPRYLFGALEPSEYESYKIRNQARAQEAYKVMTEMMTSNSLVRIKEGPPYSPELEQAVLMNPLARATLDPKTGSYSYTASLDKAIPFDTANVKVVEDVLASMGPVAGVGVDQELISSVPSSNPSFVKRNFTEAEIAYCRTQPSPSSSFAARWVGKEAVFKSLGVSSKGAAAAMKDIEILPNQSGVPTVTLHGDAKAAAQGKGITNVLVSLSHSETVAIAFAQAS</sequence>
<dbReference type="InterPro" id="IPR029069">
    <property type="entry name" value="HotDog_dom_sf"/>
</dbReference>
<evidence type="ECO:0000256" key="16">
    <source>
        <dbReference type="ARBA" id="ARBA00048237"/>
    </source>
</evidence>
<evidence type="ECO:0000256" key="10">
    <source>
        <dbReference type="ARBA" id="ARBA00023002"/>
    </source>
</evidence>
<evidence type="ECO:0000256" key="5">
    <source>
        <dbReference type="ARBA" id="ARBA00022679"/>
    </source>
</evidence>
<dbReference type="Pfam" id="PF00109">
    <property type="entry name" value="ketoacyl-synt"/>
    <property type="match status" value="1"/>
</dbReference>
<dbReference type="EMBL" id="KV448151">
    <property type="protein sequence ID" value="OAX42692.1"/>
    <property type="molecule type" value="Genomic_DNA"/>
</dbReference>
<dbReference type="InterPro" id="IPR014031">
    <property type="entry name" value="Ketoacyl_synth_C"/>
</dbReference>
<dbReference type="GO" id="GO:0005835">
    <property type="term" value="C:fatty acid synthase complex"/>
    <property type="evidence" value="ECO:0007669"/>
    <property type="project" value="InterPro"/>
</dbReference>
<evidence type="ECO:0000259" key="20">
    <source>
        <dbReference type="PROSITE" id="PS52004"/>
    </source>
</evidence>
<dbReference type="FunFam" id="3.30.70.2490:FF:000001">
    <property type="entry name" value="Fatty acid synthase subunit alpha"/>
    <property type="match status" value="1"/>
</dbReference>
<dbReference type="InterPro" id="IPR014030">
    <property type="entry name" value="Ketoacyl_synth_N"/>
</dbReference>
<comment type="similarity">
    <text evidence="1">Belongs to the thiolase-like superfamily. Fungal fatty acid synthetase subunit alpha family.</text>
</comment>
<dbReference type="PANTHER" id="PTHR10982">
    <property type="entry name" value="MALONYL COA-ACYL CARRIER PROTEIN TRANSACYLASE"/>
    <property type="match status" value="1"/>
</dbReference>
<evidence type="ECO:0000256" key="1">
    <source>
        <dbReference type="ARBA" id="ARBA00007485"/>
    </source>
</evidence>
<dbReference type="SUPFAM" id="SSF54637">
    <property type="entry name" value="Thioesterase/thiol ester dehydrase-isomerase"/>
    <property type="match status" value="2"/>
</dbReference>
<organism evidence="21 22">
    <name type="scientific">Rhizopogon vinicolor AM-OR11-026</name>
    <dbReference type="NCBI Taxonomy" id="1314800"/>
    <lineage>
        <taxon>Eukaryota</taxon>
        <taxon>Fungi</taxon>
        <taxon>Dikarya</taxon>
        <taxon>Basidiomycota</taxon>
        <taxon>Agaricomycotina</taxon>
        <taxon>Agaricomycetes</taxon>
        <taxon>Agaricomycetidae</taxon>
        <taxon>Boletales</taxon>
        <taxon>Suillineae</taxon>
        <taxon>Rhizopogonaceae</taxon>
        <taxon>Rhizopogon</taxon>
    </lineage>
</organism>
<evidence type="ECO:0000256" key="14">
    <source>
        <dbReference type="ARBA" id="ARBA00023268"/>
    </source>
</evidence>
<dbReference type="Gene3D" id="3.30.1120.100">
    <property type="match status" value="1"/>
</dbReference>
<evidence type="ECO:0000256" key="4">
    <source>
        <dbReference type="ARBA" id="ARBA00022553"/>
    </source>
</evidence>
<dbReference type="Gene3D" id="3.10.129.10">
    <property type="entry name" value="Hotdog Thioesterase"/>
    <property type="match status" value="2"/>
</dbReference>
<keyword evidence="5" id="KW-0808">Transferase</keyword>
<dbReference type="InterPro" id="IPR032088">
    <property type="entry name" value="SAT"/>
</dbReference>
<dbReference type="InterPro" id="IPR016035">
    <property type="entry name" value="Acyl_Trfase/lysoPLipase"/>
</dbReference>
<dbReference type="Gene3D" id="3.90.25.70">
    <property type="match status" value="1"/>
</dbReference>
<dbReference type="GO" id="GO:0004312">
    <property type="term" value="F:fatty acid synthase activity"/>
    <property type="evidence" value="ECO:0007669"/>
    <property type="project" value="InterPro"/>
</dbReference>
<dbReference type="FunFam" id="3.20.20.70:FF:000078">
    <property type="entry name" value="Fatty acid synthase beta subunit dehydratase"/>
    <property type="match status" value="1"/>
</dbReference>
<dbReference type="Pfam" id="PF01575">
    <property type="entry name" value="MaoC_dehydratas"/>
    <property type="match status" value="1"/>
</dbReference>
<dbReference type="FunCoup" id="A0A1B7NCT8">
    <property type="interactions" value="31"/>
</dbReference>
<dbReference type="Gene3D" id="3.30.70.2490">
    <property type="match status" value="1"/>
</dbReference>
<evidence type="ECO:0000256" key="7">
    <source>
        <dbReference type="ARBA" id="ARBA00022801"/>
    </source>
</evidence>
<keyword evidence="12" id="KW-0443">Lipid metabolism</keyword>
<evidence type="ECO:0000256" key="11">
    <source>
        <dbReference type="ARBA" id="ARBA00023027"/>
    </source>
</evidence>
<dbReference type="Gene3D" id="6.10.250.1930">
    <property type="match status" value="1"/>
</dbReference>
<dbReference type="Pfam" id="PF00698">
    <property type="entry name" value="Acyl_transf_1"/>
    <property type="match status" value="1"/>
</dbReference>
<dbReference type="InterPro" id="IPR041550">
    <property type="entry name" value="FASI_helical"/>
</dbReference>
<keyword evidence="11" id="KW-0520">NAD</keyword>
<dbReference type="CDD" id="cd03447">
    <property type="entry name" value="FAS_MaoC"/>
    <property type="match status" value="1"/>
</dbReference>
<dbReference type="Gene3D" id="6.20.240.10">
    <property type="match status" value="1"/>
</dbReference>
<evidence type="ECO:0000256" key="15">
    <source>
        <dbReference type="ARBA" id="ARBA00033756"/>
    </source>
</evidence>
<dbReference type="Gene3D" id="6.10.140.1400">
    <property type="match status" value="1"/>
</dbReference>
<keyword evidence="4" id="KW-0597">Phosphoprotein</keyword>
<comment type="catalytic activity">
    <reaction evidence="18">
        <text>a fatty acyl-[ACP] + malonyl-[ACP] + H(+) = a 3-oxoacyl-[ACP] + holo-[ACP] + CO2</text>
        <dbReference type="Rhea" id="RHEA:22836"/>
        <dbReference type="Rhea" id="RHEA-COMP:9623"/>
        <dbReference type="Rhea" id="RHEA-COMP:9685"/>
        <dbReference type="Rhea" id="RHEA-COMP:9916"/>
        <dbReference type="Rhea" id="RHEA-COMP:14125"/>
        <dbReference type="ChEBI" id="CHEBI:15378"/>
        <dbReference type="ChEBI" id="CHEBI:16526"/>
        <dbReference type="ChEBI" id="CHEBI:64479"/>
        <dbReference type="ChEBI" id="CHEBI:78449"/>
        <dbReference type="ChEBI" id="CHEBI:78776"/>
        <dbReference type="ChEBI" id="CHEBI:138651"/>
        <dbReference type="EC" id="2.3.1.41"/>
    </reaction>
</comment>
<dbReference type="FunFam" id="3.40.366.10:FF:000006">
    <property type="entry name" value="Fatty acid synthase beta subunit dehydratase"/>
    <property type="match status" value="1"/>
</dbReference>
<dbReference type="InterPro" id="IPR040883">
    <property type="entry name" value="FAS_meander"/>
</dbReference>
<dbReference type="InterPro" id="IPR004568">
    <property type="entry name" value="Ppantetheine-prot_Trfase_dom"/>
</dbReference>
<dbReference type="Proteomes" id="UP000092154">
    <property type="component" value="Unassembled WGS sequence"/>
</dbReference>
<comment type="catalytic activity">
    <reaction evidence="17">
        <text>a (3R)-hydroxyacyl-[ACP] + NADP(+) = a 3-oxoacyl-[ACP] + NADPH + H(+)</text>
        <dbReference type="Rhea" id="RHEA:17397"/>
        <dbReference type="Rhea" id="RHEA-COMP:9916"/>
        <dbReference type="Rhea" id="RHEA-COMP:9945"/>
        <dbReference type="ChEBI" id="CHEBI:15378"/>
        <dbReference type="ChEBI" id="CHEBI:57783"/>
        <dbReference type="ChEBI" id="CHEBI:58349"/>
        <dbReference type="ChEBI" id="CHEBI:78776"/>
        <dbReference type="ChEBI" id="CHEBI:78827"/>
        <dbReference type="EC" id="1.1.1.100"/>
    </reaction>
</comment>
<dbReference type="InterPro" id="IPR050830">
    <property type="entry name" value="Fungal_FAS"/>
</dbReference>
<name>A0A1B7NCT8_9AGAM</name>
<dbReference type="Pfam" id="PF18325">
    <property type="entry name" value="Fas_alpha_ACP"/>
    <property type="match status" value="1"/>
</dbReference>
<evidence type="ECO:0000256" key="2">
    <source>
        <dbReference type="ARBA" id="ARBA00022450"/>
    </source>
</evidence>
<dbReference type="FunFam" id="3.90.25.70:FF:000001">
    <property type="entry name" value="Fatty acid synthase subunit alpha"/>
    <property type="match status" value="1"/>
</dbReference>
<dbReference type="InterPro" id="IPR037143">
    <property type="entry name" value="4-PPantetheinyl_Trfase_dom_sf"/>
</dbReference>
<dbReference type="Pfam" id="PF22235">
    <property type="entry name" value="FAS1_thioest_ins"/>
    <property type="match status" value="1"/>
</dbReference>
<dbReference type="FunFam" id="3.90.470.20:FF:000005">
    <property type="entry name" value="Fatty acid synthase alpha subunit FasA"/>
    <property type="match status" value="1"/>
</dbReference>
<dbReference type="Pfam" id="PF08354">
    <property type="entry name" value="Fas1-AflB-like_hel"/>
    <property type="match status" value="1"/>
</dbReference>
<keyword evidence="6" id="KW-0479">Metal-binding</keyword>
<keyword evidence="2" id="KW-0596">Phosphopantetheine</keyword>
<dbReference type="FunFam" id="3.30.70.3330:FF:000001">
    <property type="entry name" value="Fatty acid synthase subunit beta dehydratase"/>
    <property type="match status" value="1"/>
</dbReference>
<dbReference type="InterPro" id="IPR039569">
    <property type="entry name" value="FAS1-like_DH_region"/>
</dbReference>
<keyword evidence="13" id="KW-0456">Lyase</keyword>
<dbReference type="InterPro" id="IPR036291">
    <property type="entry name" value="NAD(P)-bd_dom_sf"/>
</dbReference>
<dbReference type="STRING" id="1314800.A0A1B7NCT8"/>
<dbReference type="InterPro" id="IPR001227">
    <property type="entry name" value="Ac_transferase_dom_sf"/>
</dbReference>
<dbReference type="Pfam" id="PF13452">
    <property type="entry name" value="FAS1_DH_region"/>
    <property type="match status" value="1"/>
</dbReference>
<dbReference type="OrthoDB" id="4251012at2759"/>
<dbReference type="Gene3D" id="1.20.1050.120">
    <property type="match status" value="1"/>
</dbReference>
<dbReference type="Gene3D" id="3.40.47.10">
    <property type="match status" value="2"/>
</dbReference>
<evidence type="ECO:0000256" key="6">
    <source>
        <dbReference type="ARBA" id="ARBA00022723"/>
    </source>
</evidence>
<dbReference type="CDD" id="cd08950">
    <property type="entry name" value="KR_fFAS_SDR_c_like"/>
    <property type="match status" value="1"/>
</dbReference>
<dbReference type="GO" id="GO:0004316">
    <property type="term" value="F:3-oxoacyl-[acyl-carrier-protein] reductase (NADPH) activity"/>
    <property type="evidence" value="ECO:0007669"/>
    <property type="project" value="UniProtKB-EC"/>
</dbReference>
<dbReference type="SUPFAM" id="SSF53901">
    <property type="entry name" value="Thiolase-like"/>
    <property type="match status" value="2"/>
</dbReference>
<dbReference type="Gene3D" id="6.10.60.10">
    <property type="match status" value="1"/>
</dbReference>
<dbReference type="Pfam" id="PF01648">
    <property type="entry name" value="ACPS"/>
    <property type="match status" value="1"/>
</dbReference>
<dbReference type="Pfam" id="PF18314">
    <property type="entry name" value="FAS_I_H"/>
    <property type="match status" value="1"/>
</dbReference>
<keyword evidence="8" id="KW-0460">Magnesium</keyword>
<dbReference type="InterPro" id="IPR018201">
    <property type="entry name" value="Ketoacyl_synth_AS"/>
</dbReference>
<dbReference type="InterPro" id="IPR016039">
    <property type="entry name" value="Thiolase-like"/>
</dbReference>
<dbReference type="InterPro" id="IPR020841">
    <property type="entry name" value="PKS_Beta-ketoAc_synthase_dom"/>
</dbReference>
<dbReference type="GO" id="GO:0004321">
    <property type="term" value="F:fatty-acyl-CoA synthase activity"/>
    <property type="evidence" value="ECO:0007669"/>
    <property type="project" value="UniProtKB-EC"/>
</dbReference>
<dbReference type="PROSITE" id="PS00606">
    <property type="entry name" value="KS3_1"/>
    <property type="match status" value="1"/>
</dbReference>
<dbReference type="GO" id="GO:0019171">
    <property type="term" value="F:(3R)-hydroxyacyl-[acyl-carrier-protein] dehydratase activity"/>
    <property type="evidence" value="ECO:0007669"/>
    <property type="project" value="InterPro"/>
</dbReference>
<dbReference type="InterPro" id="IPR013785">
    <property type="entry name" value="Aldolase_TIM"/>
</dbReference>
<dbReference type="FunFam" id="1.20.930.70:FF:000001">
    <property type="entry name" value="Fatty acid synthase beta subunit dehydratase"/>
    <property type="match status" value="1"/>
</dbReference>
<dbReference type="CDD" id="cd00828">
    <property type="entry name" value="elong_cond_enzymes"/>
    <property type="match status" value="1"/>
</dbReference>
<dbReference type="Gene3D" id="3.40.50.720">
    <property type="entry name" value="NAD(P)-binding Rossmann-like Domain"/>
    <property type="match status" value="1"/>
</dbReference>
<dbReference type="InterPro" id="IPR014043">
    <property type="entry name" value="Acyl_transferase_dom"/>
</dbReference>
<evidence type="ECO:0000256" key="18">
    <source>
        <dbReference type="ARBA" id="ARBA00049541"/>
    </source>
</evidence>
<dbReference type="Gene3D" id="3.40.366.10">
    <property type="entry name" value="Malonyl-Coenzyme A Acyl Carrier Protein, domain 2"/>
    <property type="match status" value="3"/>
</dbReference>
<keyword evidence="9" id="KW-0521">NADP</keyword>
<protein>
    <recommendedName>
        <fullName evidence="20">Ketosynthase family 3 (KS3) domain-containing protein</fullName>
    </recommendedName>
</protein>
<keyword evidence="22" id="KW-1185">Reference proteome</keyword>
<dbReference type="InterPro" id="IPR002539">
    <property type="entry name" value="MaoC-like_dom"/>
</dbReference>
<dbReference type="Pfam" id="PF16073">
    <property type="entry name" value="SAT"/>
    <property type="match status" value="1"/>
</dbReference>
<dbReference type="GO" id="GO:0016787">
    <property type="term" value="F:hydrolase activity"/>
    <property type="evidence" value="ECO:0007669"/>
    <property type="project" value="UniProtKB-KW"/>
</dbReference>
<keyword evidence="10" id="KW-0560">Oxidoreductase</keyword>
<dbReference type="Gene3D" id="3.90.470.20">
    <property type="entry name" value="4'-phosphopantetheinyl transferase domain"/>
    <property type="match status" value="1"/>
</dbReference>
<dbReference type="InterPro" id="IPR040899">
    <property type="entry name" value="Fas_alpha_ACP"/>
</dbReference>
<dbReference type="Gene3D" id="3.20.20.70">
    <property type="entry name" value="Aldolase class I"/>
    <property type="match status" value="1"/>
</dbReference>
<evidence type="ECO:0000256" key="19">
    <source>
        <dbReference type="SAM" id="MobiDB-lite"/>
    </source>
</evidence>
<dbReference type="InterPro" id="IPR047224">
    <property type="entry name" value="FAS_alpha_su_C"/>
</dbReference>
<evidence type="ECO:0000256" key="8">
    <source>
        <dbReference type="ARBA" id="ARBA00022842"/>
    </source>
</evidence>
<dbReference type="InParanoid" id="A0A1B7NCT8"/>
<dbReference type="InterPro" id="IPR003965">
    <property type="entry name" value="Fatty_acid_synthase"/>
</dbReference>